<protein>
    <submittedName>
        <fullName evidence="6">GM23613</fullName>
    </submittedName>
</protein>
<dbReference type="PANTHER" id="PTHR11733">
    <property type="entry name" value="ZINC METALLOPROTEASE FAMILY M13 NEPRILYSIN-RELATED"/>
    <property type="match status" value="1"/>
</dbReference>
<dbReference type="KEGG" id="dse:6607497"/>
<dbReference type="GO" id="GO:0004222">
    <property type="term" value="F:metalloendopeptidase activity"/>
    <property type="evidence" value="ECO:0007669"/>
    <property type="project" value="InterPro"/>
</dbReference>
<dbReference type="InterPro" id="IPR024079">
    <property type="entry name" value="MetalloPept_cat_dom_sf"/>
</dbReference>
<dbReference type="AlphaFoldDB" id="B4HEU1"/>
<feature type="signal peptide" evidence="4">
    <location>
        <begin position="1"/>
        <end position="29"/>
    </location>
</feature>
<feature type="region of interest" description="Disordered" evidence="3">
    <location>
        <begin position="396"/>
        <end position="419"/>
    </location>
</feature>
<comment type="similarity">
    <text evidence="2">Belongs to the peptidase M13 family.</text>
</comment>
<dbReference type="Gene3D" id="3.40.390.10">
    <property type="entry name" value="Collagenase (Catalytic Domain)"/>
    <property type="match status" value="1"/>
</dbReference>
<dbReference type="InterPro" id="IPR008753">
    <property type="entry name" value="Peptidase_M13_N"/>
</dbReference>
<dbReference type="GO" id="GO:0016485">
    <property type="term" value="P:protein processing"/>
    <property type="evidence" value="ECO:0007669"/>
    <property type="project" value="TreeGrafter"/>
</dbReference>
<feature type="chain" id="PRO_5002808302" evidence="4">
    <location>
        <begin position="30"/>
        <end position="419"/>
    </location>
</feature>
<dbReference type="PROSITE" id="PS51885">
    <property type="entry name" value="NEPRILYSIN"/>
    <property type="match status" value="1"/>
</dbReference>
<evidence type="ECO:0000313" key="7">
    <source>
        <dbReference type="Proteomes" id="UP000001292"/>
    </source>
</evidence>
<evidence type="ECO:0000256" key="2">
    <source>
        <dbReference type="ARBA" id="ARBA00007357"/>
    </source>
</evidence>
<evidence type="ECO:0000256" key="3">
    <source>
        <dbReference type="SAM" id="MobiDB-lite"/>
    </source>
</evidence>
<organism evidence="7">
    <name type="scientific">Drosophila sechellia</name>
    <name type="common">Fruit fly</name>
    <dbReference type="NCBI Taxonomy" id="7238"/>
    <lineage>
        <taxon>Eukaryota</taxon>
        <taxon>Metazoa</taxon>
        <taxon>Ecdysozoa</taxon>
        <taxon>Arthropoda</taxon>
        <taxon>Hexapoda</taxon>
        <taxon>Insecta</taxon>
        <taxon>Pterygota</taxon>
        <taxon>Neoptera</taxon>
        <taxon>Endopterygota</taxon>
        <taxon>Diptera</taxon>
        <taxon>Brachycera</taxon>
        <taxon>Muscomorpha</taxon>
        <taxon>Ephydroidea</taxon>
        <taxon>Drosophilidae</taxon>
        <taxon>Drosophila</taxon>
        <taxon>Sophophora</taxon>
    </lineage>
</organism>
<gene>
    <name evidence="6" type="primary">Dsec\GM23613</name>
    <name evidence="6" type="ORF">Dsec_GM23613</name>
</gene>
<evidence type="ECO:0000256" key="1">
    <source>
        <dbReference type="ARBA" id="ARBA00004401"/>
    </source>
</evidence>
<dbReference type="Pfam" id="PF05649">
    <property type="entry name" value="Peptidase_M13_N"/>
    <property type="match status" value="1"/>
</dbReference>
<dbReference type="InterPro" id="IPR000718">
    <property type="entry name" value="Peptidase_M13"/>
</dbReference>
<dbReference type="Proteomes" id="UP000001292">
    <property type="component" value="Unassembled WGS sequence"/>
</dbReference>
<keyword evidence="4" id="KW-0732">Signal</keyword>
<dbReference type="HOGENOM" id="CLU_656003_0_0_1"/>
<dbReference type="EMBL" id="CH480815">
    <property type="protein sequence ID" value="EDW43252.1"/>
    <property type="molecule type" value="Genomic_DNA"/>
</dbReference>
<proteinExistence type="inferred from homology"/>
<dbReference type="GO" id="GO:0005886">
    <property type="term" value="C:plasma membrane"/>
    <property type="evidence" value="ECO:0007669"/>
    <property type="project" value="UniProtKB-SubCell"/>
</dbReference>
<dbReference type="OMA" id="TIQTQIY"/>
<name>B4HEU1_DROSE</name>
<sequence length="419" mass="48242">MRATRSAWLGFLLELLLLFEIQVCDVTEARQNHMNRMQMSGNFPDSREEQLVRQKIATDVQKYMNLSADPCTDFFQYACGQWRRYHKRQLRPDELSTAQQLMETKISEQLQQLLTQPLPTQHHPNGYSGPSMTNVRKVRAFYESCVAVEANAGERRRFLMKILKDNGGLRNVPNSNWQHNRQWVQTLGELRRNYGLDILLGLEIDLNLQTMKGNTIYFGEPKLTIIPAEHCNALATRGAQVRDEVYELVQQQVTENLRDWFGMDTGEAARFAGDIIRFEFELCKQMGEQDIQKPEEEFPPTIQTQIYGARSRTGQERLRRQKGGMTLTELTSEMGNHLDFKMLVEVILESQYPSQVYLRSPEYVKHVVRTIKTNNRITVGGYILYVALNELNQPPEEAPSQRARQCVPGDATSLSASFG</sequence>
<keyword evidence="7" id="KW-1185">Reference proteome</keyword>
<dbReference type="SUPFAM" id="SSF55486">
    <property type="entry name" value="Metalloproteases ('zincins'), catalytic domain"/>
    <property type="match status" value="1"/>
</dbReference>
<evidence type="ECO:0000259" key="5">
    <source>
        <dbReference type="Pfam" id="PF05649"/>
    </source>
</evidence>
<evidence type="ECO:0000256" key="4">
    <source>
        <dbReference type="SAM" id="SignalP"/>
    </source>
</evidence>
<dbReference type="Gene3D" id="1.10.1380.10">
    <property type="entry name" value="Neutral endopeptidase , domain2"/>
    <property type="match status" value="1"/>
</dbReference>
<dbReference type="InterPro" id="IPR042089">
    <property type="entry name" value="Peptidase_M13_dom_2"/>
</dbReference>
<accession>B4HEU1</accession>
<comment type="subcellular location">
    <subcellularLocation>
        <location evidence="1">Cell membrane</location>
        <topology evidence="1">Single-pass type II membrane protein</topology>
    </subcellularLocation>
</comment>
<feature type="domain" description="Peptidase M13 N-terminal" evidence="5">
    <location>
        <begin position="70"/>
        <end position="395"/>
    </location>
</feature>
<dbReference type="PhylomeDB" id="B4HEU1"/>
<reference evidence="6 7" key="1">
    <citation type="journal article" date="2007" name="Nature">
        <title>Evolution of genes and genomes on the Drosophila phylogeny.</title>
        <authorList>
            <consortium name="Drosophila 12 Genomes Consortium"/>
            <person name="Clark A.G."/>
            <person name="Eisen M.B."/>
            <person name="Smith D.R."/>
            <person name="Bergman C.M."/>
            <person name="Oliver B."/>
            <person name="Markow T.A."/>
            <person name="Kaufman T.C."/>
            <person name="Kellis M."/>
            <person name="Gelbart W."/>
            <person name="Iyer V.N."/>
            <person name="Pollard D.A."/>
            <person name="Sackton T.B."/>
            <person name="Larracuente A.M."/>
            <person name="Singh N.D."/>
            <person name="Abad J.P."/>
            <person name="Abt D.N."/>
            <person name="Adryan B."/>
            <person name="Aguade M."/>
            <person name="Akashi H."/>
            <person name="Anderson W.W."/>
            <person name="Aquadro C.F."/>
            <person name="Ardell D.H."/>
            <person name="Arguello R."/>
            <person name="Artieri C.G."/>
            <person name="Barbash D.A."/>
            <person name="Barker D."/>
            <person name="Barsanti P."/>
            <person name="Batterham P."/>
            <person name="Batzoglou S."/>
            <person name="Begun D."/>
            <person name="Bhutkar A."/>
            <person name="Blanco E."/>
            <person name="Bosak S.A."/>
            <person name="Bradley R.K."/>
            <person name="Brand A.D."/>
            <person name="Brent M.R."/>
            <person name="Brooks A.N."/>
            <person name="Brown R.H."/>
            <person name="Butlin R.K."/>
            <person name="Caggese C."/>
            <person name="Calvi B.R."/>
            <person name="Bernardo de Carvalho A."/>
            <person name="Caspi A."/>
            <person name="Castrezana S."/>
            <person name="Celniker S.E."/>
            <person name="Chang J.L."/>
            <person name="Chapple C."/>
            <person name="Chatterji S."/>
            <person name="Chinwalla A."/>
            <person name="Civetta A."/>
            <person name="Clifton S.W."/>
            <person name="Comeron J.M."/>
            <person name="Costello J.C."/>
            <person name="Coyne J.A."/>
            <person name="Daub J."/>
            <person name="David R.G."/>
            <person name="Delcher A.L."/>
            <person name="Delehaunty K."/>
            <person name="Do C.B."/>
            <person name="Ebling H."/>
            <person name="Edwards K."/>
            <person name="Eickbush T."/>
            <person name="Evans J.D."/>
            <person name="Filipski A."/>
            <person name="Findeiss S."/>
            <person name="Freyhult E."/>
            <person name="Fulton L."/>
            <person name="Fulton R."/>
            <person name="Garcia A.C."/>
            <person name="Gardiner A."/>
            <person name="Garfield D.A."/>
            <person name="Garvin B.E."/>
            <person name="Gibson G."/>
            <person name="Gilbert D."/>
            <person name="Gnerre S."/>
            <person name="Godfrey J."/>
            <person name="Good R."/>
            <person name="Gotea V."/>
            <person name="Gravely B."/>
            <person name="Greenberg A.J."/>
            <person name="Griffiths-Jones S."/>
            <person name="Gross S."/>
            <person name="Guigo R."/>
            <person name="Gustafson E.A."/>
            <person name="Haerty W."/>
            <person name="Hahn M.W."/>
            <person name="Halligan D.L."/>
            <person name="Halpern A.L."/>
            <person name="Halter G.M."/>
            <person name="Han M.V."/>
            <person name="Heger A."/>
            <person name="Hillier L."/>
            <person name="Hinrichs A.S."/>
            <person name="Holmes I."/>
            <person name="Hoskins R.A."/>
            <person name="Hubisz M.J."/>
            <person name="Hultmark D."/>
            <person name="Huntley M.A."/>
            <person name="Jaffe D.B."/>
            <person name="Jagadeeshan S."/>
            <person name="Jeck W.R."/>
            <person name="Johnson J."/>
            <person name="Jones C.D."/>
            <person name="Jordan W.C."/>
            <person name="Karpen G.H."/>
            <person name="Kataoka E."/>
            <person name="Keightley P.D."/>
            <person name="Kheradpour P."/>
            <person name="Kirkness E.F."/>
            <person name="Koerich L.B."/>
            <person name="Kristiansen K."/>
            <person name="Kudrna D."/>
            <person name="Kulathinal R.J."/>
            <person name="Kumar S."/>
            <person name="Kwok R."/>
            <person name="Lander E."/>
            <person name="Langley C.H."/>
            <person name="Lapoint R."/>
            <person name="Lazzaro B.P."/>
            <person name="Lee S.J."/>
            <person name="Levesque L."/>
            <person name="Li R."/>
            <person name="Lin C.F."/>
            <person name="Lin M.F."/>
            <person name="Lindblad-Toh K."/>
            <person name="Llopart A."/>
            <person name="Long M."/>
            <person name="Low L."/>
            <person name="Lozovsky E."/>
            <person name="Lu J."/>
            <person name="Luo M."/>
            <person name="Machado C.A."/>
            <person name="Makalowski W."/>
            <person name="Marzo M."/>
            <person name="Matsuda M."/>
            <person name="Matzkin L."/>
            <person name="McAllister B."/>
            <person name="McBride C.S."/>
            <person name="McKernan B."/>
            <person name="McKernan K."/>
            <person name="Mendez-Lago M."/>
            <person name="Minx P."/>
            <person name="Mollenhauer M.U."/>
            <person name="Montooth K."/>
            <person name="Mount S.M."/>
            <person name="Mu X."/>
            <person name="Myers E."/>
            <person name="Negre B."/>
            <person name="Newfeld S."/>
            <person name="Nielsen R."/>
            <person name="Noor M.A."/>
            <person name="O'Grady P."/>
            <person name="Pachter L."/>
            <person name="Papaceit M."/>
            <person name="Parisi M.J."/>
            <person name="Parisi M."/>
            <person name="Parts L."/>
            <person name="Pedersen J.S."/>
            <person name="Pesole G."/>
            <person name="Phillippy A.M."/>
            <person name="Ponting C.P."/>
            <person name="Pop M."/>
            <person name="Porcelli D."/>
            <person name="Powell J.R."/>
            <person name="Prohaska S."/>
            <person name="Pruitt K."/>
            <person name="Puig M."/>
            <person name="Quesneville H."/>
            <person name="Ram K.R."/>
            <person name="Rand D."/>
            <person name="Rasmussen M.D."/>
            <person name="Reed L.K."/>
            <person name="Reenan R."/>
            <person name="Reily A."/>
            <person name="Remington K.A."/>
            <person name="Rieger T.T."/>
            <person name="Ritchie M.G."/>
            <person name="Robin C."/>
            <person name="Rogers Y.H."/>
            <person name="Rohde C."/>
            <person name="Rozas J."/>
            <person name="Rubenfield M.J."/>
            <person name="Ruiz A."/>
            <person name="Russo S."/>
            <person name="Salzberg S.L."/>
            <person name="Sanchez-Gracia A."/>
            <person name="Saranga D.J."/>
            <person name="Sato H."/>
            <person name="Schaeffer S.W."/>
            <person name="Schatz M.C."/>
            <person name="Schlenke T."/>
            <person name="Schwartz R."/>
            <person name="Segarra C."/>
            <person name="Singh R.S."/>
            <person name="Sirot L."/>
            <person name="Sirota M."/>
            <person name="Sisneros N.B."/>
            <person name="Smith C.D."/>
            <person name="Smith T.F."/>
            <person name="Spieth J."/>
            <person name="Stage D.E."/>
            <person name="Stark A."/>
            <person name="Stephan W."/>
            <person name="Strausberg R.L."/>
            <person name="Strempel S."/>
            <person name="Sturgill D."/>
            <person name="Sutton G."/>
            <person name="Sutton G.G."/>
            <person name="Tao W."/>
            <person name="Teichmann S."/>
            <person name="Tobari Y.N."/>
            <person name="Tomimura Y."/>
            <person name="Tsolas J.M."/>
            <person name="Valente V.L."/>
            <person name="Venter E."/>
            <person name="Venter J.C."/>
            <person name="Vicario S."/>
            <person name="Vieira F.G."/>
            <person name="Vilella A.J."/>
            <person name="Villasante A."/>
            <person name="Walenz B."/>
            <person name="Wang J."/>
            <person name="Wasserman M."/>
            <person name="Watts T."/>
            <person name="Wilson D."/>
            <person name="Wilson R.K."/>
            <person name="Wing R.A."/>
            <person name="Wolfner M.F."/>
            <person name="Wong A."/>
            <person name="Wong G.K."/>
            <person name="Wu C.I."/>
            <person name="Wu G."/>
            <person name="Yamamoto D."/>
            <person name="Yang H.P."/>
            <person name="Yang S.P."/>
            <person name="Yorke J.A."/>
            <person name="Yoshida K."/>
            <person name="Zdobnov E."/>
            <person name="Zhang P."/>
            <person name="Zhang Y."/>
            <person name="Zimin A.V."/>
            <person name="Baldwin J."/>
            <person name="Abdouelleil A."/>
            <person name="Abdulkadir J."/>
            <person name="Abebe A."/>
            <person name="Abera B."/>
            <person name="Abreu J."/>
            <person name="Acer S.C."/>
            <person name="Aftuck L."/>
            <person name="Alexander A."/>
            <person name="An P."/>
            <person name="Anderson E."/>
            <person name="Anderson S."/>
            <person name="Arachi H."/>
            <person name="Azer M."/>
            <person name="Bachantsang P."/>
            <person name="Barry A."/>
            <person name="Bayul T."/>
            <person name="Berlin A."/>
            <person name="Bessette D."/>
            <person name="Bloom T."/>
            <person name="Blye J."/>
            <person name="Boguslavskiy L."/>
            <person name="Bonnet C."/>
            <person name="Boukhgalter B."/>
            <person name="Bourzgui I."/>
            <person name="Brown A."/>
            <person name="Cahill P."/>
            <person name="Channer S."/>
            <person name="Cheshatsang Y."/>
            <person name="Chuda L."/>
            <person name="Citroen M."/>
            <person name="Collymore A."/>
            <person name="Cooke P."/>
            <person name="Costello M."/>
            <person name="D'Aco K."/>
            <person name="Daza R."/>
            <person name="De Haan G."/>
            <person name="DeGray S."/>
            <person name="DeMaso C."/>
            <person name="Dhargay N."/>
            <person name="Dooley K."/>
            <person name="Dooley E."/>
            <person name="Doricent M."/>
            <person name="Dorje P."/>
            <person name="Dorjee K."/>
            <person name="Dupes A."/>
            <person name="Elong R."/>
            <person name="Falk J."/>
            <person name="Farina A."/>
            <person name="Faro S."/>
            <person name="Ferguson D."/>
            <person name="Fisher S."/>
            <person name="Foley C.D."/>
            <person name="Franke A."/>
            <person name="Friedrich D."/>
            <person name="Gadbois L."/>
            <person name="Gearin G."/>
            <person name="Gearin C.R."/>
            <person name="Giannoukos G."/>
            <person name="Goode T."/>
            <person name="Graham J."/>
            <person name="Grandbois E."/>
            <person name="Grewal S."/>
            <person name="Gyaltsen K."/>
            <person name="Hafez N."/>
            <person name="Hagos B."/>
            <person name="Hall J."/>
            <person name="Henson C."/>
            <person name="Hollinger A."/>
            <person name="Honan T."/>
            <person name="Huard M.D."/>
            <person name="Hughes L."/>
            <person name="Hurhula B."/>
            <person name="Husby M.E."/>
            <person name="Kamat A."/>
            <person name="Kanga B."/>
            <person name="Kashin S."/>
            <person name="Khazanovich D."/>
            <person name="Kisner P."/>
            <person name="Lance K."/>
            <person name="Lara M."/>
            <person name="Lee W."/>
            <person name="Lennon N."/>
            <person name="Letendre F."/>
            <person name="LeVine R."/>
            <person name="Lipovsky A."/>
            <person name="Liu X."/>
            <person name="Liu J."/>
            <person name="Liu S."/>
            <person name="Lokyitsang T."/>
            <person name="Lokyitsang Y."/>
            <person name="Lubonja R."/>
            <person name="Lui A."/>
            <person name="MacDonald P."/>
            <person name="Magnisalis V."/>
            <person name="Maru K."/>
            <person name="Matthews C."/>
            <person name="McCusker W."/>
            <person name="McDonough S."/>
            <person name="Mehta T."/>
            <person name="Meldrim J."/>
            <person name="Meneus L."/>
            <person name="Mihai O."/>
            <person name="Mihalev A."/>
            <person name="Mihova T."/>
            <person name="Mittelman R."/>
            <person name="Mlenga V."/>
            <person name="Montmayeur A."/>
            <person name="Mulrain L."/>
            <person name="Navidi A."/>
            <person name="Naylor J."/>
            <person name="Negash T."/>
            <person name="Nguyen T."/>
            <person name="Nguyen N."/>
            <person name="Nicol R."/>
            <person name="Norbu C."/>
            <person name="Norbu N."/>
            <person name="Novod N."/>
            <person name="O'Neill B."/>
            <person name="Osman S."/>
            <person name="Markiewicz E."/>
            <person name="Oyono O.L."/>
            <person name="Patti C."/>
            <person name="Phunkhang P."/>
            <person name="Pierre F."/>
            <person name="Priest M."/>
            <person name="Raghuraman S."/>
            <person name="Rege F."/>
            <person name="Reyes R."/>
            <person name="Rise C."/>
            <person name="Rogov P."/>
            <person name="Ross K."/>
            <person name="Ryan E."/>
            <person name="Settipalli S."/>
            <person name="Shea T."/>
            <person name="Sherpa N."/>
            <person name="Shi L."/>
            <person name="Shih D."/>
            <person name="Sparrow T."/>
            <person name="Spaulding J."/>
            <person name="Stalker J."/>
            <person name="Stange-Thomann N."/>
            <person name="Stavropoulos S."/>
            <person name="Stone C."/>
            <person name="Strader C."/>
            <person name="Tesfaye S."/>
            <person name="Thomson T."/>
            <person name="Thoulutsang Y."/>
            <person name="Thoulutsang D."/>
            <person name="Topham K."/>
            <person name="Topping I."/>
            <person name="Tsamla T."/>
            <person name="Vassiliev H."/>
            <person name="Vo A."/>
            <person name="Wangchuk T."/>
            <person name="Wangdi T."/>
            <person name="Weiand M."/>
            <person name="Wilkinson J."/>
            <person name="Wilson A."/>
            <person name="Yadav S."/>
            <person name="Young G."/>
            <person name="Yu Q."/>
            <person name="Zembek L."/>
            <person name="Zhong D."/>
            <person name="Zimmer A."/>
            <person name="Zwirko Z."/>
            <person name="Jaffe D.B."/>
            <person name="Alvarez P."/>
            <person name="Brockman W."/>
            <person name="Butler J."/>
            <person name="Chin C."/>
            <person name="Gnerre S."/>
            <person name="Grabherr M."/>
            <person name="Kleber M."/>
            <person name="Mauceli E."/>
            <person name="MacCallum I."/>
        </authorList>
    </citation>
    <scope>NUCLEOTIDE SEQUENCE [LARGE SCALE GENOMIC DNA]</scope>
    <source>
        <strain evidence="7">Rob3c / Tucson 14021-0248.25</strain>
    </source>
</reference>
<evidence type="ECO:0000313" key="6">
    <source>
        <dbReference type="EMBL" id="EDW43252.1"/>
    </source>
</evidence>
<dbReference type="SMR" id="B4HEU1"/>
<dbReference type="PANTHER" id="PTHR11733:SF240">
    <property type="entry name" value="GH14155P-RELATED"/>
    <property type="match status" value="1"/>
</dbReference>